<keyword evidence="2" id="KW-0479">Metal-binding</keyword>
<dbReference type="Gene3D" id="1.10.238.10">
    <property type="entry name" value="EF-hand"/>
    <property type="match status" value="2"/>
</dbReference>
<dbReference type="InterPro" id="IPR029058">
    <property type="entry name" value="AB_hydrolase_fold"/>
</dbReference>
<dbReference type="InterPro" id="IPR018247">
    <property type="entry name" value="EF_Hand_1_Ca_BS"/>
</dbReference>
<dbReference type="STRING" id="4577.A0A1D6INZ6"/>
<evidence type="ECO:0000256" key="5">
    <source>
        <dbReference type="SAM" id="MobiDB-lite"/>
    </source>
</evidence>
<accession>A0A1D6INZ6</accession>
<dbReference type="Pfam" id="PF03959">
    <property type="entry name" value="FSH1"/>
    <property type="match status" value="1"/>
</dbReference>
<dbReference type="EMBL" id="CM007650">
    <property type="protein sequence ID" value="ONM60985.1"/>
    <property type="molecule type" value="Genomic_DNA"/>
</dbReference>
<proteinExistence type="inferred from homology"/>
<feature type="domain" description="EF-hand" evidence="6">
    <location>
        <begin position="8"/>
        <end position="43"/>
    </location>
</feature>
<dbReference type="SMART" id="SM00054">
    <property type="entry name" value="EFh"/>
    <property type="match status" value="3"/>
</dbReference>
<dbReference type="PANTHER" id="PTHR22778:SF55">
    <property type="entry name" value="ESTERASE C25G4.2-LIKE"/>
    <property type="match status" value="1"/>
</dbReference>
<dbReference type="InterPro" id="IPR005645">
    <property type="entry name" value="FSH-like_dom"/>
</dbReference>
<name>A0A1D6INZ6_MAIZE</name>
<dbReference type="IntAct" id="A0A1D6INZ6">
    <property type="interactions" value="53"/>
</dbReference>
<dbReference type="SUPFAM" id="SSF47473">
    <property type="entry name" value="EF-hand"/>
    <property type="match status" value="1"/>
</dbReference>
<dbReference type="Gene3D" id="3.40.50.1820">
    <property type="entry name" value="alpha/beta hydrolase"/>
    <property type="match status" value="1"/>
</dbReference>
<organism evidence="7">
    <name type="scientific">Zea mays</name>
    <name type="common">Maize</name>
    <dbReference type="NCBI Taxonomy" id="4577"/>
    <lineage>
        <taxon>Eukaryota</taxon>
        <taxon>Viridiplantae</taxon>
        <taxon>Streptophyta</taxon>
        <taxon>Embryophyta</taxon>
        <taxon>Tracheophyta</taxon>
        <taxon>Spermatophyta</taxon>
        <taxon>Magnoliopsida</taxon>
        <taxon>Liliopsida</taxon>
        <taxon>Poales</taxon>
        <taxon>Poaceae</taxon>
        <taxon>PACMAD clade</taxon>
        <taxon>Panicoideae</taxon>
        <taxon>Andropogonodae</taxon>
        <taxon>Andropogoneae</taxon>
        <taxon>Tripsacinae</taxon>
        <taxon>Zea</taxon>
    </lineage>
</organism>
<dbReference type="AlphaFoldDB" id="A0A1D6INZ6"/>
<dbReference type="SUPFAM" id="SSF53474">
    <property type="entry name" value="alpha/beta-Hydrolases"/>
    <property type="match status" value="1"/>
</dbReference>
<dbReference type="ExpressionAtlas" id="A0A1D6INZ6">
    <property type="expression patterns" value="baseline and differential"/>
</dbReference>
<evidence type="ECO:0000259" key="6">
    <source>
        <dbReference type="PROSITE" id="PS50222"/>
    </source>
</evidence>
<evidence type="ECO:0000256" key="2">
    <source>
        <dbReference type="ARBA" id="ARBA00022723"/>
    </source>
</evidence>
<dbReference type="GO" id="GO:0005509">
    <property type="term" value="F:calcium ion binding"/>
    <property type="evidence" value="ECO:0007669"/>
    <property type="project" value="InterPro"/>
</dbReference>
<dbReference type="SMR" id="A0A1D6INZ6"/>
<feature type="domain" description="EF-hand" evidence="6">
    <location>
        <begin position="81"/>
        <end position="116"/>
    </location>
</feature>
<evidence type="ECO:0000313" key="7">
    <source>
        <dbReference type="EMBL" id="ONM60985.1"/>
    </source>
</evidence>
<evidence type="ECO:0000256" key="1">
    <source>
        <dbReference type="ARBA" id="ARBA00009763"/>
    </source>
</evidence>
<evidence type="ECO:0000256" key="3">
    <source>
        <dbReference type="ARBA" id="ARBA00022737"/>
    </source>
</evidence>
<dbReference type="InParanoid" id="A0A1D6INZ6"/>
<keyword evidence="4" id="KW-0106">Calcium</keyword>
<dbReference type="CDD" id="cd00051">
    <property type="entry name" value="EFh"/>
    <property type="match status" value="2"/>
</dbReference>
<dbReference type="Pfam" id="PF13499">
    <property type="entry name" value="EF-hand_7"/>
    <property type="match status" value="1"/>
</dbReference>
<dbReference type="FunFam" id="3.40.50.1820:FF:000225">
    <property type="entry name" value="Os07g0687100 protein"/>
    <property type="match status" value="1"/>
</dbReference>
<dbReference type="PANTHER" id="PTHR22778">
    <property type="entry name" value="OVARIAN CANCER GENE-2 PROTEIN-RELATED"/>
    <property type="match status" value="1"/>
</dbReference>
<dbReference type="eggNOG" id="KOG2551">
    <property type="taxonomic scope" value="Eukaryota"/>
</dbReference>
<reference evidence="7" key="1">
    <citation type="submission" date="2015-12" db="EMBL/GenBank/DDBJ databases">
        <title>Update maize B73 reference genome by single molecule sequencing technologies.</title>
        <authorList>
            <consortium name="Maize Genome Sequencing Project"/>
            <person name="Ware D."/>
        </authorList>
    </citation>
    <scope>NUCLEOTIDE SEQUENCE [LARGE SCALE GENOMIC DNA]</scope>
    <source>
        <tissue evidence="7">Seedling</tissue>
    </source>
</reference>
<feature type="domain" description="EF-hand" evidence="6">
    <location>
        <begin position="45"/>
        <end position="80"/>
    </location>
</feature>
<dbReference type="InterPro" id="IPR002048">
    <property type="entry name" value="EF_hand_dom"/>
</dbReference>
<keyword evidence="3" id="KW-0677">Repeat</keyword>
<dbReference type="PROSITE" id="PS50222">
    <property type="entry name" value="EF_HAND_2"/>
    <property type="match status" value="3"/>
</dbReference>
<dbReference type="FunFam" id="1.10.238.10:FF:000034">
    <property type="entry name" value="Calmodulin"/>
    <property type="match status" value="1"/>
</dbReference>
<dbReference type="eggNOG" id="KOG0027">
    <property type="taxonomic scope" value="Eukaryota"/>
</dbReference>
<dbReference type="Pfam" id="PF00036">
    <property type="entry name" value="EF-hand_1"/>
    <property type="match status" value="1"/>
</dbReference>
<dbReference type="InterPro" id="IPR011992">
    <property type="entry name" value="EF-hand-dom_pair"/>
</dbReference>
<gene>
    <name evidence="7" type="ORF">ZEAMMB73_Zm00001d022546</name>
</gene>
<sequence length="398" mass="44882">MRSLGQNPTEAELQDMINEVDADGNGTIDFPEFLNLMARKMKDTDSEEELKEAFRVFDKDQNGFISAAELRHVMTNLGEKLTDEEVDEMIREADVDGDGQINYEEFVKVMMAKYQLPHAHQVFLRPEVSCVCLNLRCAFGRVELMEQDKRAKVLCLHGFRTSGSFLKKQISKWHPSIFQQFEMVFPDGLFPAGGKSEIEGIFPPPYFEWFQFNKEFTEYTNLDECISYLCDYMVKNGPFDGLLGFSQGATLSALLIGYQAQGKLLSNHPPIKFMVSISGSKFRDPIICDVAYKDPIKVKSVHFIGEKDWLKVPSEELASAFDEPLIIRHPQGHTVPRLGSHSSQISLFDDVSVKQLSEWSSHVLEDLKSADVPEALDSGKPSDKEAAGAEFTENLVKA</sequence>
<dbReference type="FunCoup" id="A0A1D6INZ6">
    <property type="interactions" value="1464"/>
</dbReference>
<comment type="similarity">
    <text evidence="1">Belongs to the calmodulin family.</text>
</comment>
<evidence type="ECO:0000256" key="4">
    <source>
        <dbReference type="ARBA" id="ARBA00022837"/>
    </source>
</evidence>
<feature type="region of interest" description="Disordered" evidence="5">
    <location>
        <begin position="372"/>
        <end position="398"/>
    </location>
</feature>
<dbReference type="PROSITE" id="PS00018">
    <property type="entry name" value="EF_HAND_1"/>
    <property type="match status" value="3"/>
</dbReference>
<dbReference type="FunFam" id="1.10.238.10:FF:000100">
    <property type="entry name" value="Calmodulin 1"/>
    <property type="match status" value="1"/>
</dbReference>
<protein>
    <recommendedName>
        <fullName evidence="6">EF-hand domain-containing protein</fullName>
    </recommendedName>
</protein>